<proteinExistence type="predicted"/>
<organism evidence="1 2">
    <name type="scientific">Chitinivorax tropicus</name>
    <dbReference type="NCBI Taxonomy" id="714531"/>
    <lineage>
        <taxon>Bacteria</taxon>
        <taxon>Pseudomonadati</taxon>
        <taxon>Pseudomonadota</taxon>
        <taxon>Betaproteobacteria</taxon>
        <taxon>Chitinivorax</taxon>
    </lineage>
</organism>
<dbReference type="NCBIfam" id="TIGR03087">
    <property type="entry name" value="stp1"/>
    <property type="match status" value="1"/>
</dbReference>
<keyword evidence="1" id="KW-0808">Transferase</keyword>
<dbReference type="SUPFAM" id="SSF53756">
    <property type="entry name" value="UDP-Glycosyltransferase/glycogen phosphorylase"/>
    <property type="match status" value="1"/>
</dbReference>
<dbReference type="EMBL" id="JACHHY010000012">
    <property type="protein sequence ID" value="MBB5018882.1"/>
    <property type="molecule type" value="Genomic_DNA"/>
</dbReference>
<evidence type="ECO:0000313" key="2">
    <source>
        <dbReference type="Proteomes" id="UP000575898"/>
    </source>
</evidence>
<name>A0A840MQ48_9PROT</name>
<dbReference type="RefSeq" id="WP_184038846.1">
    <property type="nucleotide sequence ID" value="NZ_JACHHY010000012.1"/>
</dbReference>
<dbReference type="AlphaFoldDB" id="A0A840MQ48"/>
<gene>
    <name evidence="1" type="ORF">HNQ59_002179</name>
</gene>
<dbReference type="Gene3D" id="3.40.50.2000">
    <property type="entry name" value="Glycogen Phosphorylase B"/>
    <property type="match status" value="2"/>
</dbReference>
<evidence type="ECO:0000313" key="1">
    <source>
        <dbReference type="EMBL" id="MBB5018882.1"/>
    </source>
</evidence>
<protein>
    <submittedName>
        <fullName evidence="1">Sugar transferase (PEP-CTERM/EpsH1 system associated)</fullName>
    </submittedName>
</protein>
<dbReference type="PANTHER" id="PTHR12526:SF600">
    <property type="entry name" value="GLYCOSYL TRANSFERASE GROUP 1"/>
    <property type="match status" value="1"/>
</dbReference>
<keyword evidence="2" id="KW-1185">Reference proteome</keyword>
<dbReference type="Pfam" id="PF13692">
    <property type="entry name" value="Glyco_trans_1_4"/>
    <property type="match status" value="1"/>
</dbReference>
<accession>A0A840MQ48</accession>
<dbReference type="PANTHER" id="PTHR12526">
    <property type="entry name" value="GLYCOSYLTRANSFERASE"/>
    <property type="match status" value="1"/>
</dbReference>
<dbReference type="GO" id="GO:0016757">
    <property type="term" value="F:glycosyltransferase activity"/>
    <property type="evidence" value="ECO:0007669"/>
    <property type="project" value="TreeGrafter"/>
</dbReference>
<comment type="caution">
    <text evidence="1">The sequence shown here is derived from an EMBL/GenBank/DDBJ whole genome shotgun (WGS) entry which is preliminary data.</text>
</comment>
<reference evidence="1 2" key="1">
    <citation type="submission" date="2020-08" db="EMBL/GenBank/DDBJ databases">
        <title>Genomic Encyclopedia of Type Strains, Phase IV (KMG-IV): sequencing the most valuable type-strain genomes for metagenomic binning, comparative biology and taxonomic classification.</title>
        <authorList>
            <person name="Goeker M."/>
        </authorList>
    </citation>
    <scope>NUCLEOTIDE SEQUENCE [LARGE SCALE GENOMIC DNA]</scope>
    <source>
        <strain evidence="1 2">DSM 27165</strain>
    </source>
</reference>
<dbReference type="CDD" id="cd03801">
    <property type="entry name" value="GT4_PimA-like"/>
    <property type="match status" value="1"/>
</dbReference>
<dbReference type="Proteomes" id="UP000575898">
    <property type="component" value="Unassembled WGS sequence"/>
</dbReference>
<dbReference type="InterPro" id="IPR017521">
    <property type="entry name" value="Sugar_tfrase_PEP-CTERM_Stp1"/>
</dbReference>
<sequence>MQDLLYLVHRIPYPPNKGDKVRSFNMLRFLAQRYRVHLGAFVDDPEDWRYVDDLKQFCGEVHLEPLSRRRATLKSATGLLSGEALTLPFYRHNHMQQWVDRVLRRHPIQRVLVFSSPMAQYVAKHTHLTRIADFVDIDSDKWRQYAQSKQWPLSWVYRREADRLFTFEQQVTQQFDGTVFVSSIEAQHFRDMAPACKAKVGYVNNGVDAEYFNGDRAYDNPYGADEIPLVFTGAMDYWPNIDAVQWFASEILPGLRQRIPALVFYIVGARPTEAVLALAQQVGIKVTGSVPDIRPYIAHARLAVAPLRIARGVQNKVLEAMAMAKLVIASPQAAEGIEATRGEDLLVADQAPDYQHLIERALAGEFATVPQAARQCVERHYDWFTNLAHFAELLDRSPGTSVLPNAVIPAMSHSGRGG</sequence>